<sequence length="123" mass="13788">MYLRIAAVLGLLSVSTAGPLPCEDVVRPLVLEDFSSILGKWIVIEATVDSQKYAALLKTVNSAWVEILPTYHNNTAIFNKANMINGVCSYSPTNISISDRRCPIHHGRKYDWQQHCYLPANLR</sequence>
<organism evidence="6">
    <name type="scientific">Anguilla anguilla</name>
    <name type="common">European freshwater eel</name>
    <name type="synonym">Muraena anguilla</name>
    <dbReference type="NCBI Taxonomy" id="7936"/>
    <lineage>
        <taxon>Eukaryota</taxon>
        <taxon>Metazoa</taxon>
        <taxon>Chordata</taxon>
        <taxon>Craniata</taxon>
        <taxon>Vertebrata</taxon>
        <taxon>Euteleostomi</taxon>
        <taxon>Actinopterygii</taxon>
        <taxon>Neopterygii</taxon>
        <taxon>Teleostei</taxon>
        <taxon>Anguilliformes</taxon>
        <taxon>Anguillidae</taxon>
        <taxon>Anguilla</taxon>
    </lineage>
</organism>
<evidence type="ECO:0000256" key="5">
    <source>
        <dbReference type="SAM" id="SignalP"/>
    </source>
</evidence>
<reference evidence="6" key="2">
    <citation type="journal article" date="2015" name="Fish Shellfish Immunol.">
        <title>Early steps in the European eel (Anguilla anguilla)-Vibrio vulnificus interaction in the gills: Role of the RtxA13 toxin.</title>
        <authorList>
            <person name="Callol A."/>
            <person name="Pajuelo D."/>
            <person name="Ebbesson L."/>
            <person name="Teles M."/>
            <person name="MacKenzie S."/>
            <person name="Amaro C."/>
        </authorList>
    </citation>
    <scope>NUCLEOTIDE SEQUENCE</scope>
</reference>
<evidence type="ECO:0000256" key="2">
    <source>
        <dbReference type="ARBA" id="ARBA00022525"/>
    </source>
</evidence>
<evidence type="ECO:0000256" key="3">
    <source>
        <dbReference type="ARBA" id="ARBA00022729"/>
    </source>
</evidence>
<evidence type="ECO:0000313" key="6">
    <source>
        <dbReference type="EMBL" id="JAH72787.1"/>
    </source>
</evidence>
<comment type="subcellular location">
    <subcellularLocation>
        <location evidence="1">Secreted</location>
    </subcellularLocation>
</comment>
<feature type="signal peptide" evidence="5">
    <location>
        <begin position="1"/>
        <end position="17"/>
    </location>
</feature>
<name>A0A0E9V437_ANGAN</name>
<keyword evidence="3 5" id="KW-0732">Signal</keyword>
<dbReference type="GO" id="GO:0005576">
    <property type="term" value="C:extracellular region"/>
    <property type="evidence" value="ECO:0007669"/>
    <property type="project" value="UniProtKB-SubCell"/>
</dbReference>
<accession>A0A0E9V437</accession>
<dbReference type="InterPro" id="IPR012674">
    <property type="entry name" value="Calycin"/>
</dbReference>
<keyword evidence="4" id="KW-0325">Glycoprotein</keyword>
<proteinExistence type="predicted"/>
<dbReference type="Gene3D" id="2.40.128.20">
    <property type="match status" value="1"/>
</dbReference>
<evidence type="ECO:0008006" key="7">
    <source>
        <dbReference type="Google" id="ProtNLM"/>
    </source>
</evidence>
<dbReference type="PANTHER" id="PTHR11967:SF2">
    <property type="entry name" value="ALPHA-1-ACID GLYCOPROTEIN 1"/>
    <property type="match status" value="1"/>
</dbReference>
<dbReference type="EMBL" id="GBXM01035790">
    <property type="protein sequence ID" value="JAH72787.1"/>
    <property type="molecule type" value="Transcribed_RNA"/>
</dbReference>
<protein>
    <recommendedName>
        <fullName evidence="7">Lipocalin/cytosolic fatty-acid binding domain-containing protein</fullName>
    </recommendedName>
</protein>
<evidence type="ECO:0000256" key="4">
    <source>
        <dbReference type="ARBA" id="ARBA00023180"/>
    </source>
</evidence>
<dbReference type="PANTHER" id="PTHR11967">
    <property type="entry name" value="ALPHA-1-ACID GLYCOPROTEIN"/>
    <property type="match status" value="1"/>
</dbReference>
<reference evidence="6" key="1">
    <citation type="submission" date="2014-11" db="EMBL/GenBank/DDBJ databases">
        <authorList>
            <person name="Amaro Gonzalez C."/>
        </authorList>
    </citation>
    <scope>NUCLEOTIDE SEQUENCE</scope>
</reference>
<feature type="chain" id="PRO_5002433517" description="Lipocalin/cytosolic fatty-acid binding domain-containing protein" evidence="5">
    <location>
        <begin position="18"/>
        <end position="123"/>
    </location>
</feature>
<keyword evidence="2" id="KW-0964">Secreted</keyword>
<dbReference type="AlphaFoldDB" id="A0A0E9V437"/>
<evidence type="ECO:0000256" key="1">
    <source>
        <dbReference type="ARBA" id="ARBA00004613"/>
    </source>
</evidence>